<keyword evidence="1" id="KW-0121">Carboxypeptidase</keyword>
<comment type="caution">
    <text evidence="1">The sequence shown here is derived from an EMBL/GenBank/DDBJ whole genome shotgun (WGS) entry which is preliminary data.</text>
</comment>
<evidence type="ECO:0000313" key="2">
    <source>
        <dbReference type="Proteomes" id="UP001434883"/>
    </source>
</evidence>
<dbReference type="EMBL" id="JAHRIN010068801">
    <property type="protein sequence ID" value="MEQ2215746.1"/>
    <property type="molecule type" value="Genomic_DNA"/>
</dbReference>
<dbReference type="Pfam" id="PF25571">
    <property type="entry name" value="TPR_CCP1_N"/>
    <property type="match status" value="1"/>
</dbReference>
<name>A0ABV0S5T0_9TELE</name>
<sequence length="127" mass="14048">MDYRYTRRYYPSLDSAGSSERSGKEVMSKGSSGMEVILASLENSRDVQTTLNIMYILSELLTIGRGRRVGVFVSKGGTGILFQILILASKEIPPSEELMLQLHALLAKVGPKGIFTVTLYHCLSIYL</sequence>
<evidence type="ECO:0000313" key="1">
    <source>
        <dbReference type="EMBL" id="MEQ2215746.1"/>
    </source>
</evidence>
<accession>A0ABV0S5T0</accession>
<keyword evidence="1" id="KW-0645">Protease</keyword>
<gene>
    <name evidence="1" type="primary">AGTPBP1_1</name>
    <name evidence="1" type="ORF">XENOCAPTIV_005385</name>
</gene>
<dbReference type="Proteomes" id="UP001434883">
    <property type="component" value="Unassembled WGS sequence"/>
</dbReference>
<organism evidence="1 2">
    <name type="scientific">Xenoophorus captivus</name>
    <dbReference type="NCBI Taxonomy" id="1517983"/>
    <lineage>
        <taxon>Eukaryota</taxon>
        <taxon>Metazoa</taxon>
        <taxon>Chordata</taxon>
        <taxon>Craniata</taxon>
        <taxon>Vertebrata</taxon>
        <taxon>Euteleostomi</taxon>
        <taxon>Actinopterygii</taxon>
        <taxon>Neopterygii</taxon>
        <taxon>Teleostei</taxon>
        <taxon>Neoteleostei</taxon>
        <taxon>Acanthomorphata</taxon>
        <taxon>Ovalentaria</taxon>
        <taxon>Atherinomorphae</taxon>
        <taxon>Cyprinodontiformes</taxon>
        <taxon>Goodeidae</taxon>
        <taxon>Xenoophorus</taxon>
    </lineage>
</organism>
<protein>
    <submittedName>
        <fullName evidence="1">Cytosolic carboxypeptidase 1</fullName>
    </submittedName>
</protein>
<dbReference type="GO" id="GO:0004180">
    <property type="term" value="F:carboxypeptidase activity"/>
    <property type="evidence" value="ECO:0007669"/>
    <property type="project" value="UniProtKB-KW"/>
</dbReference>
<keyword evidence="1" id="KW-0378">Hydrolase</keyword>
<proteinExistence type="predicted"/>
<keyword evidence="2" id="KW-1185">Reference proteome</keyword>
<reference evidence="1 2" key="1">
    <citation type="submission" date="2021-06" db="EMBL/GenBank/DDBJ databases">
        <authorList>
            <person name="Palmer J.M."/>
        </authorList>
    </citation>
    <scope>NUCLEOTIDE SEQUENCE [LARGE SCALE GENOMIC DNA]</scope>
    <source>
        <strain evidence="1 2">XC_2019</strain>
        <tissue evidence="1">Muscle</tissue>
    </source>
</reference>